<dbReference type="InterPro" id="IPR008952">
    <property type="entry name" value="Tetraspanin_EC2_sf"/>
</dbReference>
<accession>A0A7R9Q5D2</accession>
<dbReference type="EMBL" id="OC864532">
    <property type="protein sequence ID" value="CAD7631768.1"/>
    <property type="molecule type" value="Genomic_DNA"/>
</dbReference>
<evidence type="ECO:0000256" key="3">
    <source>
        <dbReference type="ARBA" id="ARBA00022692"/>
    </source>
</evidence>
<dbReference type="SUPFAM" id="SSF48652">
    <property type="entry name" value="Tetraspanin"/>
    <property type="match status" value="1"/>
</dbReference>
<evidence type="ECO:0000256" key="4">
    <source>
        <dbReference type="ARBA" id="ARBA00022989"/>
    </source>
</evidence>
<dbReference type="PANTHER" id="PTHR19282:SF511">
    <property type="entry name" value="TETRASPANIN"/>
    <property type="match status" value="1"/>
</dbReference>
<evidence type="ECO:0000256" key="5">
    <source>
        <dbReference type="ARBA" id="ARBA00023136"/>
    </source>
</evidence>
<sequence length="254" mass="27399">MVSGGMSCVKYLLFAFNLVFVIFGILLLYSGFKTIAKIDDYHLVLEDAPHNVAIALVVVGFAIFAVAFLGCCGAIKENSCMLTSFSSIILVILLIELIGAGLIFAFKSKLRTAAEKGIDEAIKKYNTVENGSDINIILDDIQKNMKCCGAANYTDWLENKNVTADHYPDSCCENKTAVVVLNTTPAPSLLNPTPMTCTAQFIHKDGCIGKLEDEIRSSVALLGGIAIAVAVIQLLGIIFACSLSRSIKKEYEVV</sequence>
<dbReference type="PRINTS" id="PR00259">
    <property type="entry name" value="TMFOUR"/>
</dbReference>
<dbReference type="PIRSF" id="PIRSF002419">
    <property type="entry name" value="Tetraspanin"/>
    <property type="match status" value="1"/>
</dbReference>
<evidence type="ECO:0000313" key="7">
    <source>
        <dbReference type="EMBL" id="CAD7631768.1"/>
    </source>
</evidence>
<dbReference type="OrthoDB" id="6366642at2759"/>
<feature type="transmembrane region" description="Helical" evidence="6">
    <location>
        <begin position="12"/>
        <end position="32"/>
    </location>
</feature>
<dbReference type="Gene3D" id="1.10.1450.10">
    <property type="entry name" value="Tetraspanin"/>
    <property type="match status" value="1"/>
</dbReference>
<feature type="transmembrane region" description="Helical" evidence="6">
    <location>
        <begin position="52"/>
        <end position="75"/>
    </location>
</feature>
<protein>
    <recommendedName>
        <fullName evidence="6">Tetraspanin</fullName>
    </recommendedName>
</protein>
<reference evidence="7" key="1">
    <citation type="submission" date="2020-11" db="EMBL/GenBank/DDBJ databases">
        <authorList>
            <person name="Tran Van P."/>
        </authorList>
    </citation>
    <scope>NUCLEOTIDE SEQUENCE</scope>
</reference>
<evidence type="ECO:0000256" key="2">
    <source>
        <dbReference type="ARBA" id="ARBA00006840"/>
    </source>
</evidence>
<comment type="similarity">
    <text evidence="2 6">Belongs to the tetraspanin (TM4SF) family.</text>
</comment>
<dbReference type="Proteomes" id="UP000759131">
    <property type="component" value="Unassembled WGS sequence"/>
</dbReference>
<dbReference type="PANTHER" id="PTHR19282">
    <property type="entry name" value="TETRASPANIN"/>
    <property type="match status" value="1"/>
</dbReference>
<keyword evidence="4 6" id="KW-1133">Transmembrane helix</keyword>
<evidence type="ECO:0000256" key="6">
    <source>
        <dbReference type="RuleBase" id="RU361218"/>
    </source>
</evidence>
<feature type="transmembrane region" description="Helical" evidence="6">
    <location>
        <begin position="219"/>
        <end position="241"/>
    </location>
</feature>
<dbReference type="Pfam" id="PF00335">
    <property type="entry name" value="Tetraspanin"/>
    <property type="match status" value="1"/>
</dbReference>
<dbReference type="InterPro" id="IPR018503">
    <property type="entry name" value="Tetraspanin_CS"/>
</dbReference>
<comment type="subcellular location">
    <subcellularLocation>
        <location evidence="1 6">Membrane</location>
        <topology evidence="1 6">Multi-pass membrane protein</topology>
    </subcellularLocation>
</comment>
<dbReference type="PROSITE" id="PS00421">
    <property type="entry name" value="TM4_1"/>
    <property type="match status" value="1"/>
</dbReference>
<keyword evidence="5 6" id="KW-0472">Membrane</keyword>
<dbReference type="GO" id="GO:0005886">
    <property type="term" value="C:plasma membrane"/>
    <property type="evidence" value="ECO:0007669"/>
    <property type="project" value="TreeGrafter"/>
</dbReference>
<dbReference type="InterPro" id="IPR000301">
    <property type="entry name" value="Tetraspanin_animals"/>
</dbReference>
<proteinExistence type="inferred from homology"/>
<dbReference type="AlphaFoldDB" id="A0A7R9Q5D2"/>
<feature type="transmembrane region" description="Helical" evidence="6">
    <location>
        <begin position="87"/>
        <end position="106"/>
    </location>
</feature>
<dbReference type="EMBL" id="CAJPIZ010009957">
    <property type="protein sequence ID" value="CAG2112198.1"/>
    <property type="molecule type" value="Genomic_DNA"/>
</dbReference>
<keyword evidence="8" id="KW-1185">Reference proteome</keyword>
<dbReference type="InterPro" id="IPR018499">
    <property type="entry name" value="Tetraspanin/Peripherin"/>
</dbReference>
<name>A0A7R9Q5D2_9ACAR</name>
<evidence type="ECO:0000313" key="8">
    <source>
        <dbReference type="Proteomes" id="UP000759131"/>
    </source>
</evidence>
<keyword evidence="3 6" id="KW-0812">Transmembrane</keyword>
<organism evidence="7">
    <name type="scientific">Medioppia subpectinata</name>
    <dbReference type="NCBI Taxonomy" id="1979941"/>
    <lineage>
        <taxon>Eukaryota</taxon>
        <taxon>Metazoa</taxon>
        <taxon>Ecdysozoa</taxon>
        <taxon>Arthropoda</taxon>
        <taxon>Chelicerata</taxon>
        <taxon>Arachnida</taxon>
        <taxon>Acari</taxon>
        <taxon>Acariformes</taxon>
        <taxon>Sarcoptiformes</taxon>
        <taxon>Oribatida</taxon>
        <taxon>Brachypylina</taxon>
        <taxon>Oppioidea</taxon>
        <taxon>Oppiidae</taxon>
        <taxon>Medioppia</taxon>
    </lineage>
</organism>
<evidence type="ECO:0000256" key="1">
    <source>
        <dbReference type="ARBA" id="ARBA00004141"/>
    </source>
</evidence>
<gene>
    <name evidence="7" type="ORF">OSB1V03_LOCUS12177</name>
</gene>